<feature type="transmembrane region" description="Helical" evidence="7">
    <location>
        <begin position="69"/>
        <end position="95"/>
    </location>
</feature>
<evidence type="ECO:0000256" key="7">
    <source>
        <dbReference type="SAM" id="Phobius"/>
    </source>
</evidence>
<dbReference type="Proteomes" id="UP000027982">
    <property type="component" value="Chromosome"/>
</dbReference>
<feature type="transmembrane region" description="Helical" evidence="7">
    <location>
        <begin position="343"/>
        <end position="360"/>
    </location>
</feature>
<evidence type="ECO:0000313" key="8">
    <source>
        <dbReference type="EMBL" id="AIE85050.1"/>
    </source>
</evidence>
<proteinExistence type="predicted"/>
<feature type="transmembrane region" description="Helical" evidence="7">
    <location>
        <begin position="25"/>
        <end position="48"/>
    </location>
</feature>
<dbReference type="HOGENOM" id="CLU_007946_17_3_0"/>
<sequence length="438" mass="47647">MAAIYFCVCGGPYGLEEVVKSGPGMAIFLILLMPLVWAIPAALMTAELTSAIPAEGGYYVWVRRAMGPFWGFLCGWWTWVYTWVDVAIYPVMFATYVQTLLRLFGYGAAFDDRPWLRWGVGMAIIVPLTWLNIRGVKVVGKTAVGFFALLLIPFVILVALGLPAFLSHPETAITPRYVGKSAYEAFTAGLFLVMWNYLGWDSMSTIAGEVEDPKKAFPRALALGVPLVTLTYLIPVLVGLAFLRDPAAWTEGAWTEVARRIGGSPLAIAVAFGGIISAAGLFSSTLLAGSRVPFVIAEDNVLPRALTRVHSRYGTPWVAILVSAVFYSVFSFGKLSDLAEVDVVIYSAGLFLETIALLVLRYREPELPRPYRIPGGWPGVIVLALAPKVILVAAIVAQVQGEDGRKTLLVTAVALLSGPVVWYSRKLTHMKIARASEP</sequence>
<feature type="transmembrane region" description="Helical" evidence="7">
    <location>
        <begin position="145"/>
        <end position="166"/>
    </location>
</feature>
<feature type="transmembrane region" description="Helical" evidence="7">
    <location>
        <begin position="181"/>
        <end position="200"/>
    </location>
</feature>
<evidence type="ECO:0000256" key="2">
    <source>
        <dbReference type="ARBA" id="ARBA00022448"/>
    </source>
</evidence>
<feature type="transmembrane region" description="Helical" evidence="7">
    <location>
        <begin position="313"/>
        <end position="331"/>
    </location>
</feature>
<reference evidence="8 9" key="1">
    <citation type="journal article" date="2014" name="PLoS ONE">
        <title>The first complete genome sequence of the class fimbriimonadia in the phylum armatimonadetes.</title>
        <authorList>
            <person name="Hu Z.Y."/>
            <person name="Wang Y.Z."/>
            <person name="Im W.T."/>
            <person name="Wang S.Y."/>
            <person name="Zhao G.P."/>
            <person name="Zheng H.J."/>
            <person name="Quan Z.X."/>
        </authorList>
    </citation>
    <scope>NUCLEOTIDE SEQUENCE [LARGE SCALE GENOMIC DNA]</scope>
    <source>
        <strain evidence="8">Gsoil 348</strain>
    </source>
</reference>
<keyword evidence="4 7" id="KW-0812">Transmembrane</keyword>
<evidence type="ECO:0000256" key="4">
    <source>
        <dbReference type="ARBA" id="ARBA00022692"/>
    </source>
</evidence>
<feature type="transmembrane region" description="Helical" evidence="7">
    <location>
        <begin position="380"/>
        <end position="401"/>
    </location>
</feature>
<feature type="transmembrane region" description="Helical" evidence="7">
    <location>
        <begin position="115"/>
        <end position="133"/>
    </location>
</feature>
<keyword evidence="5 7" id="KW-1133">Transmembrane helix</keyword>
<dbReference type="GO" id="GO:0005886">
    <property type="term" value="C:plasma membrane"/>
    <property type="evidence" value="ECO:0007669"/>
    <property type="project" value="UniProtKB-SubCell"/>
</dbReference>
<evidence type="ECO:0000256" key="5">
    <source>
        <dbReference type="ARBA" id="ARBA00022989"/>
    </source>
</evidence>
<evidence type="ECO:0000313" key="9">
    <source>
        <dbReference type="Proteomes" id="UP000027982"/>
    </source>
</evidence>
<feature type="transmembrane region" description="Helical" evidence="7">
    <location>
        <begin position="221"/>
        <end position="243"/>
    </location>
</feature>
<evidence type="ECO:0000256" key="6">
    <source>
        <dbReference type="ARBA" id="ARBA00023136"/>
    </source>
</evidence>
<evidence type="ECO:0000256" key="3">
    <source>
        <dbReference type="ARBA" id="ARBA00022475"/>
    </source>
</evidence>
<dbReference type="EMBL" id="CP007139">
    <property type="protein sequence ID" value="AIE85050.1"/>
    <property type="molecule type" value="Genomic_DNA"/>
</dbReference>
<dbReference type="PANTHER" id="PTHR45826:SF2">
    <property type="entry name" value="AMINO ACID TRANSPORTER"/>
    <property type="match status" value="1"/>
</dbReference>
<keyword evidence="2" id="KW-0813">Transport</keyword>
<dbReference type="KEGG" id="fgi:OP10G_1682"/>
<accession>A0A068NQR6</accession>
<feature type="transmembrane region" description="Helical" evidence="7">
    <location>
        <begin position="263"/>
        <end position="282"/>
    </location>
</feature>
<keyword evidence="6 7" id="KW-0472">Membrane</keyword>
<dbReference type="AlphaFoldDB" id="A0A068NQR6"/>
<name>A0A068NQR6_FIMGI</name>
<dbReference type="InterPro" id="IPR044566">
    <property type="entry name" value="RMV1-like"/>
</dbReference>
<keyword evidence="3" id="KW-1003">Cell membrane</keyword>
<dbReference type="STRING" id="661478.OP10G_1682"/>
<dbReference type="PANTHER" id="PTHR45826">
    <property type="entry name" value="POLYAMINE TRANSPORTER PUT1"/>
    <property type="match status" value="1"/>
</dbReference>
<comment type="subcellular location">
    <subcellularLocation>
        <location evidence="1">Cell membrane</location>
        <topology evidence="1">Multi-pass membrane protein</topology>
    </subcellularLocation>
</comment>
<organism evidence="8 9">
    <name type="scientific">Fimbriimonas ginsengisoli Gsoil 348</name>
    <dbReference type="NCBI Taxonomy" id="661478"/>
    <lineage>
        <taxon>Bacteria</taxon>
        <taxon>Bacillati</taxon>
        <taxon>Armatimonadota</taxon>
        <taxon>Fimbriimonadia</taxon>
        <taxon>Fimbriimonadales</taxon>
        <taxon>Fimbriimonadaceae</taxon>
        <taxon>Fimbriimonas</taxon>
    </lineage>
</organism>
<keyword evidence="9" id="KW-1185">Reference proteome</keyword>
<gene>
    <name evidence="8" type="ORF">OP10G_1682</name>
</gene>
<dbReference type="GO" id="GO:0022857">
    <property type="term" value="F:transmembrane transporter activity"/>
    <property type="evidence" value="ECO:0007669"/>
    <property type="project" value="InterPro"/>
</dbReference>
<dbReference type="InterPro" id="IPR002293">
    <property type="entry name" value="AA/rel_permease1"/>
</dbReference>
<protein>
    <submittedName>
        <fullName evidence="8">Amino acid transporter</fullName>
    </submittedName>
</protein>
<evidence type="ECO:0000256" key="1">
    <source>
        <dbReference type="ARBA" id="ARBA00004651"/>
    </source>
</evidence>
<dbReference type="PIRSF" id="PIRSF006060">
    <property type="entry name" value="AA_transporter"/>
    <property type="match status" value="1"/>
</dbReference>
<dbReference type="Gene3D" id="1.20.1740.10">
    <property type="entry name" value="Amino acid/polyamine transporter I"/>
    <property type="match status" value="1"/>
</dbReference>
<dbReference type="eggNOG" id="COG0531">
    <property type="taxonomic scope" value="Bacteria"/>
</dbReference>
<feature type="transmembrane region" description="Helical" evidence="7">
    <location>
        <begin position="407"/>
        <end position="424"/>
    </location>
</feature>
<dbReference type="Pfam" id="PF13520">
    <property type="entry name" value="AA_permease_2"/>
    <property type="match status" value="1"/>
</dbReference>